<dbReference type="PANTHER" id="PTHR32097:SF18">
    <property type="entry name" value="RING-TYPE DOMAIN-CONTAINING PROTEIN"/>
    <property type="match status" value="1"/>
</dbReference>
<dbReference type="SUPFAM" id="SSF57850">
    <property type="entry name" value="RING/U-box"/>
    <property type="match status" value="1"/>
</dbReference>
<reference evidence="2 3" key="1">
    <citation type="journal article" date="2010" name="Stand. Genomic Sci.">
        <title>Complete genome sequence of Haliangium ochraceum type strain (SMP-2).</title>
        <authorList>
            <consortium name="US DOE Joint Genome Institute (JGI-PGF)"/>
            <person name="Ivanova N."/>
            <person name="Daum C."/>
            <person name="Lang E."/>
            <person name="Abt B."/>
            <person name="Kopitz M."/>
            <person name="Saunders E."/>
            <person name="Lapidus A."/>
            <person name="Lucas S."/>
            <person name="Glavina Del Rio T."/>
            <person name="Nolan M."/>
            <person name="Tice H."/>
            <person name="Copeland A."/>
            <person name="Cheng J.F."/>
            <person name="Chen F."/>
            <person name="Bruce D."/>
            <person name="Goodwin L."/>
            <person name="Pitluck S."/>
            <person name="Mavromatis K."/>
            <person name="Pati A."/>
            <person name="Mikhailova N."/>
            <person name="Chen A."/>
            <person name="Palaniappan K."/>
            <person name="Land M."/>
            <person name="Hauser L."/>
            <person name="Chang Y.J."/>
            <person name="Jeffries C.D."/>
            <person name="Detter J.C."/>
            <person name="Brettin T."/>
            <person name="Rohde M."/>
            <person name="Goker M."/>
            <person name="Bristow J."/>
            <person name="Markowitz V."/>
            <person name="Eisen J.A."/>
            <person name="Hugenholtz P."/>
            <person name="Kyrpides N.C."/>
            <person name="Klenk H.P."/>
        </authorList>
    </citation>
    <scope>NUCLEOTIDE SEQUENCE [LARGE SCALE GENOMIC DNA]</scope>
    <source>
        <strain evidence="3">DSM 14365 / CIP 107738 / JCM 11303 / AJ 13395 / SMP-2</strain>
    </source>
</reference>
<dbReference type="Gene3D" id="3.30.40.10">
    <property type="entry name" value="Zinc/RING finger domain, C3HC4 (zinc finger)"/>
    <property type="match status" value="1"/>
</dbReference>
<dbReference type="NCBIfam" id="NF041916">
    <property type="entry name" value="RING_SCO0854"/>
    <property type="match status" value="1"/>
</dbReference>
<keyword evidence="3" id="KW-1185">Reference proteome</keyword>
<name>D0LT74_HALO1</name>
<accession>D0LT74</accession>
<feature type="domain" description="RING-type" evidence="1">
    <location>
        <begin position="123"/>
        <end position="159"/>
    </location>
</feature>
<dbReference type="InterPro" id="IPR051324">
    <property type="entry name" value="Stress/Tellurium_Resist"/>
</dbReference>
<dbReference type="PANTHER" id="PTHR32097">
    <property type="entry name" value="CAMP-BINDING PROTEIN 1-RELATED"/>
    <property type="match status" value="1"/>
</dbReference>
<dbReference type="Proteomes" id="UP000001880">
    <property type="component" value="Chromosome"/>
</dbReference>
<protein>
    <recommendedName>
        <fullName evidence="1">RING-type domain-containing protein</fullName>
    </recommendedName>
</protein>
<dbReference type="eggNOG" id="COG5222">
    <property type="taxonomic scope" value="Bacteria"/>
</dbReference>
<evidence type="ECO:0000313" key="2">
    <source>
        <dbReference type="EMBL" id="ACY19210.1"/>
    </source>
</evidence>
<sequence>MPSEKAPTVRELLLTRRGLAFFDSRGERFADDGLVRALELELAELGYVLSARLRARLLLASVDELVGFRAWARAALLAHIGGDDKHAREPLFRRFPHGIPRDTRALWWQKVLSHFLQGPEQPCLFCRRVGTTHVLAPCEHVVCDHCFDGVNYSACPVCEHRVDRSSPFFQSSPERGQASEKNIRFQLMDLGEDVAAEARALFASLCARTQPLAPSDRDALLSILAEYGAKVLPWLPSAIPVRENVAVIFGTLFGACDAAEVLPHAKRFMSTATDVLRFIAVLSGTDGSLLPETVFKKIDHYAEPEPWWGRLAELVGVRARAAQLRAISVPVQVSRFRVARLPRALRRALLAVLDALDPDRLVEDMLRHRSYWVWVGEFLHPHEYAARYPNAARGFQVVRKRAPDGTRAPAFQGWHARLEAALASRDTDAAVALLAQRPGEFARRLDHVLRTAADDAARERVIAAFADKVSEMATPVLLTLHAHLPARTRPAPVRVYWPRNRVGKGVPAADERPLLAASAVERAVRVIADELLRRFAERPGFSDAVVDTALRAVPVPFNQRASSRSAVSLPRGARVSVPAGKFMRLFLHWCEPAQDGAPTDLDLSVALYDQDWSYRAVCSYYRLRATDEDGTLLAQSSGDLRSAPAPEGASEFVDLHLKSARAAGIRYAVVVINAYDGMPFSRLERALAGVMLREDAGGAHFDPRTVELAFALDGEQGVFLPLVVDLEQRVLHWLDVHAKGQFAMNNAETSQAAISELCPNLMSYFASGQRPSMYDLALLHAAARCRRVFVREHGEAGTAEFVRAPDESIAAFHARLVAGDSDEPRARPPRGDGDALLAVLYRGDIALPADSSVYALFREQTTPDLAVGDLLA</sequence>
<dbReference type="Gene3D" id="2.60.60.30">
    <property type="entry name" value="sav2460 like domains"/>
    <property type="match status" value="1"/>
</dbReference>
<dbReference type="KEGG" id="hoh:Hoch_6746"/>
<dbReference type="RefSeq" id="WP_012831802.1">
    <property type="nucleotide sequence ID" value="NC_013440.1"/>
</dbReference>
<evidence type="ECO:0000259" key="1">
    <source>
        <dbReference type="PROSITE" id="PS50089"/>
    </source>
</evidence>
<dbReference type="AlphaFoldDB" id="D0LT74"/>
<gene>
    <name evidence="2" type="ordered locus">Hoch_6746</name>
</gene>
<dbReference type="PROSITE" id="PS50089">
    <property type="entry name" value="ZF_RING_2"/>
    <property type="match status" value="1"/>
</dbReference>
<dbReference type="STRING" id="502025.Hoch_6746"/>
<evidence type="ECO:0000313" key="3">
    <source>
        <dbReference type="Proteomes" id="UP000001880"/>
    </source>
</evidence>
<dbReference type="HOGENOM" id="CLU_016726_0_0_7"/>
<dbReference type="InterPro" id="IPR013083">
    <property type="entry name" value="Znf_RING/FYVE/PHD"/>
</dbReference>
<organism evidence="2 3">
    <name type="scientific">Haliangium ochraceum (strain DSM 14365 / JCM 11303 / SMP-2)</name>
    <dbReference type="NCBI Taxonomy" id="502025"/>
    <lineage>
        <taxon>Bacteria</taxon>
        <taxon>Pseudomonadati</taxon>
        <taxon>Myxococcota</taxon>
        <taxon>Polyangia</taxon>
        <taxon>Haliangiales</taxon>
        <taxon>Kofleriaceae</taxon>
        <taxon>Haliangium</taxon>
    </lineage>
</organism>
<dbReference type="Pfam" id="PF14447">
    <property type="entry name" value="Prok-RING_4"/>
    <property type="match status" value="1"/>
</dbReference>
<dbReference type="InterPro" id="IPR001841">
    <property type="entry name" value="Znf_RING"/>
</dbReference>
<dbReference type="OrthoDB" id="415622at2"/>
<proteinExistence type="predicted"/>
<dbReference type="EMBL" id="CP001804">
    <property type="protein sequence ID" value="ACY19210.1"/>
    <property type="molecule type" value="Genomic_DNA"/>
</dbReference>